<protein>
    <recommendedName>
        <fullName evidence="7">Beta-lactamase-related domain-containing protein</fullName>
    </recommendedName>
</protein>
<comment type="caution">
    <text evidence="5">The sequence shown here is derived from an EMBL/GenBank/DDBJ whole genome shotgun (WGS) entry which is preliminary data.</text>
</comment>
<dbReference type="VEuPathDB" id="FungiDB:EYZ11_002240"/>
<feature type="compositionally biased region" description="Polar residues" evidence="2">
    <location>
        <begin position="370"/>
        <end position="386"/>
    </location>
</feature>
<dbReference type="OrthoDB" id="5946976at2759"/>
<dbReference type="GeneID" id="54323176"/>
<evidence type="ECO:0008006" key="7">
    <source>
        <dbReference type="Google" id="ProtNLM"/>
    </source>
</evidence>
<dbReference type="SUPFAM" id="SSF56601">
    <property type="entry name" value="beta-lactamase/transpeptidase-like"/>
    <property type="match status" value="1"/>
</dbReference>
<dbReference type="InterPro" id="IPR012338">
    <property type="entry name" value="Beta-lactam/transpept-like"/>
</dbReference>
<feature type="compositionally biased region" description="Basic residues" evidence="2">
    <location>
        <begin position="390"/>
        <end position="400"/>
    </location>
</feature>
<dbReference type="Pfam" id="PF00144">
    <property type="entry name" value="Beta-lactamase"/>
    <property type="match status" value="1"/>
</dbReference>
<dbReference type="InterPro" id="IPR001466">
    <property type="entry name" value="Beta-lactam-related"/>
</dbReference>
<dbReference type="InterPro" id="IPR021860">
    <property type="entry name" value="Peptidase_S12_Pab87-rel_C"/>
</dbReference>
<feature type="domain" description="Beta-lactamase-related" evidence="3">
    <location>
        <begin position="12"/>
        <end position="349"/>
    </location>
</feature>
<accession>A0A5M9N1U0</accession>
<sequence>MDYFYSSEFPLHVQDLMAQNRVPGLAIAIAQNDQIASEGYGQASINPPTRCTADTLFDIASSAKSMTAAAVALLVDDDETYPEVQYNSTMSSLLPDDFVLPSVQHTEGVTVEDILSHRTGIAPHDNSYMSPRATHPDNARSITRNLRNLTLAAPLRAKYLYNNMMYTVATHLVEVKSGLPFADFLHQHFFRPLNMQSTSLQREGARAKGLQDRIATGYIWSKETSMYHGFQSPDCPEGQGAGSIITSVNDFIRWVKALVNRENPINEHVYQGLVRMRTLMNPDARRLKPFTSPAVYAAGMEVYYYRGHMVSGHNGVIPGFASRFFFLPEFKFGAVILSNSAGGGPVATILTRELIDRVLGVSDTERSRRNQGNTTTLSANVKSQTDQPKHKATRTTRKKDKVQQLRASVISHPQPQETPLDAYMGRYWNSGYHFLSVDVKDEKLFIDATDRSMGFSLTFEHVSGGTKYIAHLEDFLEGGDDLVPAKFIFEDGQAVRLGLHLEKSLKDMIWFERVAHSTRQS</sequence>
<dbReference type="PANTHER" id="PTHR46825">
    <property type="entry name" value="D-ALANYL-D-ALANINE-CARBOXYPEPTIDASE/ENDOPEPTIDASE AMPH"/>
    <property type="match status" value="1"/>
</dbReference>
<dbReference type="InterPro" id="IPR050491">
    <property type="entry name" value="AmpC-like"/>
</dbReference>
<proteinExistence type="inferred from homology"/>
<evidence type="ECO:0000256" key="1">
    <source>
        <dbReference type="ARBA" id="ARBA00038215"/>
    </source>
</evidence>
<evidence type="ECO:0000259" key="3">
    <source>
        <dbReference type="Pfam" id="PF00144"/>
    </source>
</evidence>
<dbReference type="RefSeq" id="XP_033430945.1">
    <property type="nucleotide sequence ID" value="XM_033565188.1"/>
</dbReference>
<dbReference type="VEuPathDB" id="FungiDB:EYZ11_002237"/>
<organism evidence="5 6">
    <name type="scientific">Aspergillus tanneri</name>
    <dbReference type="NCBI Taxonomy" id="1220188"/>
    <lineage>
        <taxon>Eukaryota</taxon>
        <taxon>Fungi</taxon>
        <taxon>Dikarya</taxon>
        <taxon>Ascomycota</taxon>
        <taxon>Pezizomycotina</taxon>
        <taxon>Eurotiomycetes</taxon>
        <taxon>Eurotiomycetidae</taxon>
        <taxon>Eurotiales</taxon>
        <taxon>Aspergillaceae</taxon>
        <taxon>Aspergillus</taxon>
        <taxon>Aspergillus subgen. Circumdati</taxon>
    </lineage>
</organism>
<dbReference type="PANTHER" id="PTHR46825:SF9">
    <property type="entry name" value="BETA-LACTAMASE-RELATED DOMAIN-CONTAINING PROTEIN"/>
    <property type="match status" value="1"/>
</dbReference>
<evidence type="ECO:0000256" key="2">
    <source>
        <dbReference type="SAM" id="MobiDB-lite"/>
    </source>
</evidence>
<evidence type="ECO:0000259" key="4">
    <source>
        <dbReference type="Pfam" id="PF11954"/>
    </source>
</evidence>
<dbReference type="AlphaFoldDB" id="A0A5M9N1U0"/>
<comment type="similarity">
    <text evidence="1">Belongs to the peptidase S12 family.</text>
</comment>
<name>A0A5M9N1U0_9EURO</name>
<feature type="region of interest" description="Disordered" evidence="2">
    <location>
        <begin position="364"/>
        <end position="400"/>
    </location>
</feature>
<gene>
    <name evidence="5" type="ORF">ATNIH1004_000474</name>
</gene>
<dbReference type="EMBL" id="QUQM01000002">
    <property type="protein sequence ID" value="KAA8651584.1"/>
    <property type="molecule type" value="Genomic_DNA"/>
</dbReference>
<evidence type="ECO:0000313" key="5">
    <source>
        <dbReference type="EMBL" id="KAA8651584.1"/>
    </source>
</evidence>
<dbReference type="Pfam" id="PF11954">
    <property type="entry name" value="DUF3471"/>
    <property type="match status" value="1"/>
</dbReference>
<dbReference type="Gene3D" id="3.40.710.10">
    <property type="entry name" value="DD-peptidase/beta-lactamase superfamily"/>
    <property type="match status" value="1"/>
</dbReference>
<feature type="domain" description="Peptidase S12 Pab87-related C-terminal" evidence="4">
    <location>
        <begin position="413"/>
        <end position="513"/>
    </location>
</feature>
<reference evidence="5 6" key="1">
    <citation type="submission" date="2019-08" db="EMBL/GenBank/DDBJ databases">
        <title>The genome sequence of a newly discovered highly antifungal drug resistant Aspergillus species, Aspergillus tanneri NIH 1004.</title>
        <authorList>
            <person name="Mounaud S."/>
            <person name="Singh I."/>
            <person name="Joardar V."/>
            <person name="Pakala S."/>
            <person name="Pakala S."/>
            <person name="Venepally P."/>
            <person name="Chung J.K."/>
            <person name="Losada L."/>
            <person name="Nierman W.C."/>
        </authorList>
    </citation>
    <scope>NUCLEOTIDE SEQUENCE [LARGE SCALE GENOMIC DNA]</scope>
    <source>
        <strain evidence="5 6">NIH1004</strain>
    </source>
</reference>
<dbReference type="Proteomes" id="UP000324241">
    <property type="component" value="Unassembled WGS sequence"/>
</dbReference>
<evidence type="ECO:0000313" key="6">
    <source>
        <dbReference type="Proteomes" id="UP000324241"/>
    </source>
</evidence>